<dbReference type="EMBL" id="JAKOAV010000009">
    <property type="protein sequence ID" value="MDF9408026.1"/>
    <property type="molecule type" value="Genomic_DNA"/>
</dbReference>
<proteinExistence type="predicted"/>
<sequence>MEKVEYNISFCTFRLENVSALLEIFMNEKKKAIEDLKKIYEKYFVENEPPEDEQDWKKEIVNKLKKLEGFTDNSDNLDNIFAKSVDLSFTVTAGEKTLTTSGNNWLELLDKLKISVNAIRIKFECSSLKRKILFVVREHSGIINTYDNRYEIRGVNPNWVNEVATLFDSIINKCSNKRKYWYEMSFSLELIFSVILAGSVFSFFRICMSILDLEQNFFISIPNEIIAFLIGALLYIFIWLFLAIPLTTKYLEYMIELYPSVEIFLNERRVKNRKKLYYSLIIIFIPYILELFMSFQGR</sequence>
<dbReference type="RefSeq" id="WP_277443307.1">
    <property type="nucleotide sequence ID" value="NZ_JAKOAV010000009.1"/>
</dbReference>
<name>A0A9X4H226_9FIRM</name>
<dbReference type="Proteomes" id="UP001154312">
    <property type="component" value="Unassembled WGS sequence"/>
</dbReference>
<keyword evidence="3" id="KW-1185">Reference proteome</keyword>
<feature type="transmembrane region" description="Helical" evidence="1">
    <location>
        <begin position="276"/>
        <end position="295"/>
    </location>
</feature>
<accession>A0A9X4H226</accession>
<keyword evidence="1" id="KW-0472">Membrane</keyword>
<keyword evidence="1" id="KW-0812">Transmembrane</keyword>
<protein>
    <submittedName>
        <fullName evidence="2">Chloride channel protein</fullName>
    </submittedName>
</protein>
<reference evidence="2" key="1">
    <citation type="submission" date="2022-02" db="EMBL/GenBank/DDBJ databases">
        <authorList>
            <person name="Leng L."/>
        </authorList>
    </citation>
    <scope>NUCLEOTIDE SEQUENCE</scope>
    <source>
        <strain evidence="2">JI</strain>
    </source>
</reference>
<organism evidence="2 3">
    <name type="scientific">Pelotomaculum isophthalicicum JI</name>
    <dbReference type="NCBI Taxonomy" id="947010"/>
    <lineage>
        <taxon>Bacteria</taxon>
        <taxon>Bacillati</taxon>
        <taxon>Bacillota</taxon>
        <taxon>Clostridia</taxon>
        <taxon>Eubacteriales</taxon>
        <taxon>Desulfotomaculaceae</taxon>
        <taxon>Pelotomaculum</taxon>
    </lineage>
</organism>
<evidence type="ECO:0000313" key="2">
    <source>
        <dbReference type="EMBL" id="MDF9408026.1"/>
    </source>
</evidence>
<feature type="transmembrane region" description="Helical" evidence="1">
    <location>
        <begin position="186"/>
        <end position="205"/>
    </location>
</feature>
<gene>
    <name evidence="2" type="ORF">L7E55_06580</name>
</gene>
<comment type="caution">
    <text evidence="2">The sequence shown here is derived from an EMBL/GenBank/DDBJ whole genome shotgun (WGS) entry which is preliminary data.</text>
</comment>
<evidence type="ECO:0000256" key="1">
    <source>
        <dbReference type="SAM" id="Phobius"/>
    </source>
</evidence>
<keyword evidence="1" id="KW-1133">Transmembrane helix</keyword>
<evidence type="ECO:0000313" key="3">
    <source>
        <dbReference type="Proteomes" id="UP001154312"/>
    </source>
</evidence>
<feature type="transmembrane region" description="Helical" evidence="1">
    <location>
        <begin position="225"/>
        <end position="244"/>
    </location>
</feature>
<dbReference type="AlphaFoldDB" id="A0A9X4H226"/>